<dbReference type="GO" id="GO:0015668">
    <property type="term" value="F:type III site-specific deoxyribonuclease activity"/>
    <property type="evidence" value="ECO:0007669"/>
    <property type="project" value="InterPro"/>
</dbReference>
<dbReference type="InterPro" id="IPR006935">
    <property type="entry name" value="Helicase/UvrB_N"/>
</dbReference>
<evidence type="ECO:0000313" key="4">
    <source>
        <dbReference type="Proteomes" id="UP000434241"/>
    </source>
</evidence>
<protein>
    <submittedName>
        <fullName evidence="3">Uncharacterized protein</fullName>
    </submittedName>
</protein>
<dbReference type="Pfam" id="PF19778">
    <property type="entry name" value="RE_endonuc"/>
    <property type="match status" value="1"/>
</dbReference>
<reference evidence="3 4" key="1">
    <citation type="submission" date="2019-08" db="EMBL/GenBank/DDBJ databases">
        <title>In-depth cultivation of the pig gut microbiome towards novel bacterial diversity and tailored functional studies.</title>
        <authorList>
            <person name="Wylensek D."/>
            <person name="Hitch T.C.A."/>
            <person name="Clavel T."/>
        </authorList>
    </citation>
    <scope>NUCLEOTIDE SEQUENCE [LARGE SCALE GENOMIC DNA]</scope>
    <source>
        <strain evidence="3 4">LKV-472-APC-3</strain>
    </source>
</reference>
<comment type="caution">
    <text evidence="3">The sequence shown here is derived from an EMBL/GenBank/DDBJ whole genome shotgun (WGS) entry which is preliminary data.</text>
</comment>
<evidence type="ECO:0000313" key="3">
    <source>
        <dbReference type="EMBL" id="MSS56883.1"/>
    </source>
</evidence>
<organism evidence="3 4">
    <name type="scientific">Holdemanella porci</name>
    <dbReference type="NCBI Taxonomy" id="2652276"/>
    <lineage>
        <taxon>Bacteria</taxon>
        <taxon>Bacillati</taxon>
        <taxon>Bacillota</taxon>
        <taxon>Erysipelotrichia</taxon>
        <taxon>Erysipelotrichales</taxon>
        <taxon>Erysipelotrichaceae</taxon>
        <taxon>Holdemanella</taxon>
    </lineage>
</organism>
<dbReference type="Gene3D" id="3.40.50.300">
    <property type="entry name" value="P-loop containing nucleotide triphosphate hydrolases"/>
    <property type="match status" value="2"/>
</dbReference>
<proteinExistence type="predicted"/>
<gene>
    <name evidence="3" type="ORF">FYJ55_08330</name>
</gene>
<dbReference type="Pfam" id="PF04851">
    <property type="entry name" value="ResIII"/>
    <property type="match status" value="1"/>
</dbReference>
<feature type="domain" description="Type III restriction enzyme C-terminal endonuclease" evidence="2">
    <location>
        <begin position="879"/>
        <end position="984"/>
    </location>
</feature>
<accession>A0A6N7V3L2</accession>
<keyword evidence="4" id="KW-1185">Reference proteome</keyword>
<dbReference type="Proteomes" id="UP000434241">
    <property type="component" value="Unassembled WGS sequence"/>
</dbReference>
<dbReference type="GO" id="GO:0005524">
    <property type="term" value="F:ATP binding"/>
    <property type="evidence" value="ECO:0007669"/>
    <property type="project" value="InterPro"/>
</dbReference>
<dbReference type="GeneID" id="93159851"/>
<feature type="domain" description="Helicase/UvrB N-terminal" evidence="1">
    <location>
        <begin position="71"/>
        <end position="258"/>
    </location>
</feature>
<name>A0A6N7V3L2_9FIRM</name>
<dbReference type="SUPFAM" id="SSF52540">
    <property type="entry name" value="P-loop containing nucleoside triphosphate hydrolases"/>
    <property type="match status" value="1"/>
</dbReference>
<dbReference type="EMBL" id="VUMR01000050">
    <property type="protein sequence ID" value="MSS56883.1"/>
    <property type="molecule type" value="Genomic_DNA"/>
</dbReference>
<dbReference type="AlphaFoldDB" id="A0A6N7V3L2"/>
<dbReference type="GO" id="GO:0003677">
    <property type="term" value="F:DNA binding"/>
    <property type="evidence" value="ECO:0007669"/>
    <property type="project" value="InterPro"/>
</dbReference>
<dbReference type="RefSeq" id="WP_326831861.1">
    <property type="nucleotide sequence ID" value="NZ_VUMR01000050.1"/>
</dbReference>
<evidence type="ECO:0000259" key="1">
    <source>
        <dbReference type="Pfam" id="PF04851"/>
    </source>
</evidence>
<evidence type="ECO:0000259" key="2">
    <source>
        <dbReference type="Pfam" id="PF19778"/>
    </source>
</evidence>
<dbReference type="InterPro" id="IPR045572">
    <property type="entry name" value="RE_endonuc_C"/>
</dbReference>
<sequence>MKLKFVDQPYQTDAVNAICDIFDGCEVKDSLFTIEVDNHNKLNFDTEGVDYFIGHSNKLSIDDFTMLDNVQNIQERNDIQMAKDLQKRNFTIEMETGTGKTYVYTKTILELNKRYGFTKFIIVVPSIAIKEGVNSSLNATKEHFMEKYDNVVYNYFVYDSNHLERIREFATSTNIEIMIINIDAFRKSFTDPSKETKANLIHRTSDKLNGNKPIDLIAGTNPIVIIDEPQSVDGTKKSKEAIASLNPLCTLRYSATHKEMYDLMYRLTPVDAYQENLVKHIEVASITSNEASTKPYVRLVSVSLKKVFTCRLEIYINNKKTGVIDKKTITAKTRDDLWELSNEVDYYKDNGFIIDNISCNPGDEYVDFSNGERLYVGEIIGNVDDTALKRAQIRQTIEMHLNKETSYVKQGIKVLSLFFIDEVSKYRDYSRDDEKGDYQRWFEEEYIKLINLPKYKKLREEYGDYISLDPTEVHDGYFAQDGKGRVKNSSGTTNDDETTYQLIMKDKERLLSFDEPIRFIFSHSALKEGWDNPNVFQVCTLVETKDTMTKRQKIGRGLRICVNQNGERVLDSKFNTLSVIANESYKDFASTLQKELENDNFKFGVIEPISFTGIAVKQYNGTLIELSQKQSEEIYNYLVKNEYMTSKGKITNKYHQDKHNDKFMLPEQYESFTSKVMKRIDNLSREIEIKDASTKIPVKLNKEVQLSPEFVSLWNKIKQKTVYTINMDMDKFKREAVEQIQNMPRIRPDKIDAQITNLDITKQGVKDVGHQVRELGAVYEFDTMTYPDFIRRLQDSTDLLRKTIIEIVSKSGRLKEFYENPEEWIKQVSKILLSVKKENLTEGIKYEKVDDYYEQDFIFNDEELYGYKDRNVLDVSSDKNIYDHVIYDSEIEREFAIDAENDDDVLLYAKLPSRFKIDTPIGNYNPDWAVVLNTFEGEKLYFVAETKGTENINDLKGSEKKKILCGRKHFEVIDTGIKYEVVKELKTLKDRS</sequence>
<dbReference type="InterPro" id="IPR027417">
    <property type="entry name" value="P-loop_NTPase"/>
</dbReference>